<dbReference type="InterPro" id="IPR003439">
    <property type="entry name" value="ABC_transporter-like_ATP-bd"/>
</dbReference>
<dbReference type="SMART" id="SM00382">
    <property type="entry name" value="AAA"/>
    <property type="match status" value="1"/>
</dbReference>
<dbReference type="SUPFAM" id="SSF52540">
    <property type="entry name" value="P-loop containing nucleoside triphosphate hydrolases"/>
    <property type="match status" value="1"/>
</dbReference>
<dbReference type="PANTHER" id="PTHR42781:SF4">
    <property type="entry name" value="SPERMIDINE_PUTRESCINE IMPORT ATP-BINDING PROTEIN POTA"/>
    <property type="match status" value="1"/>
</dbReference>
<name>A0ABZ2H0D9_9GAMM</name>
<keyword evidence="6 7" id="KW-0472">Membrane</keyword>
<organism evidence="9 10">
    <name type="scientific">Candidatus Legionella polyplacis</name>
    <dbReference type="NCBI Taxonomy" id="2005262"/>
    <lineage>
        <taxon>Bacteria</taxon>
        <taxon>Pseudomonadati</taxon>
        <taxon>Pseudomonadota</taxon>
        <taxon>Gammaproteobacteria</taxon>
        <taxon>Legionellales</taxon>
        <taxon>Legionellaceae</taxon>
        <taxon>Legionella</taxon>
    </lineage>
</organism>
<accession>A0ABZ2H0D9</accession>
<keyword evidence="2 7" id="KW-1003">Cell membrane</keyword>
<keyword evidence="4 7" id="KW-0067">ATP-binding</keyword>
<dbReference type="Gene3D" id="3.40.50.300">
    <property type="entry name" value="P-loop containing nucleotide triphosphate hydrolases"/>
    <property type="match status" value="1"/>
</dbReference>
<keyword evidence="5 7" id="KW-1278">Translocase</keyword>
<comment type="catalytic activity">
    <reaction evidence="7">
        <text>ATP + H2O + polyamine-[polyamine-binding protein]Side 1 = ADP + phosphate + polyamineSide 2 + [polyamine-binding protein]Side 1.</text>
        <dbReference type="EC" id="7.6.2.11"/>
    </reaction>
</comment>
<keyword evidence="10" id="KW-1185">Reference proteome</keyword>
<dbReference type="Gene3D" id="2.40.50.100">
    <property type="match status" value="1"/>
</dbReference>
<dbReference type="PANTHER" id="PTHR42781">
    <property type="entry name" value="SPERMIDINE/PUTRESCINE IMPORT ATP-BINDING PROTEIN POTA"/>
    <property type="match status" value="1"/>
</dbReference>
<dbReference type="EC" id="7.6.2.11" evidence="7"/>
<evidence type="ECO:0000256" key="1">
    <source>
        <dbReference type="ARBA" id="ARBA00022448"/>
    </source>
</evidence>
<dbReference type="PROSITE" id="PS50893">
    <property type="entry name" value="ABC_TRANSPORTER_2"/>
    <property type="match status" value="1"/>
</dbReference>
<dbReference type="InterPro" id="IPR050093">
    <property type="entry name" value="ABC_SmlMolc_Importer"/>
</dbReference>
<dbReference type="InterPro" id="IPR008995">
    <property type="entry name" value="Mo/tungstate-bd_C_term_dom"/>
</dbReference>
<dbReference type="GO" id="GO:0005524">
    <property type="term" value="F:ATP binding"/>
    <property type="evidence" value="ECO:0007669"/>
    <property type="project" value="UniProtKB-KW"/>
</dbReference>
<evidence type="ECO:0000313" key="10">
    <source>
        <dbReference type="Proteomes" id="UP001368618"/>
    </source>
</evidence>
<comment type="similarity">
    <text evidence="7">Belongs to the ABC transporter superfamily. Spermidine/putrescine importer (TC 3.A.1.11.1) family.</text>
</comment>
<sequence>MIPLIKIKHLSKSYEKKIIINNLNLSVFHGEFLTLLGPSGCGKTTLLRLISGFENPSSGDIFINEKKINTVPPQQREIHTVFQNYALFNHLSVQDNIAFALHCKNIKKKEIINRVNKILQLVKLENFAKNNIKNLSGGQKQRVAIARAIIDHPKVLLLDEPLSSLDYHLRKNMQYELKKLQKKLKITFIFVTHDQEEALSISDRIAILNCGKIEQIGTPKEIYKSPVNIYVAKFIGDTNIFFIKVLKINKNTFITKIESIILSFININNYKLNDYLYLIIRPENIFLSRSKTIQKKNITNINILPGKIIDIIYKGSIINFKVLLNSGKIINTIKIFNENNESSKYCINQKIWIYWFLGNEILLPYEKNF</sequence>
<evidence type="ECO:0000313" key="9">
    <source>
        <dbReference type="EMBL" id="WWR11558.1"/>
    </source>
</evidence>
<comment type="function">
    <text evidence="7">Part of the ABC transporter complex PotABCD involved in spermidine/putrescine import. Responsible for energy coupling to the transport system.</text>
</comment>
<dbReference type="PROSITE" id="PS00211">
    <property type="entry name" value="ABC_TRANSPORTER_1"/>
    <property type="match status" value="1"/>
</dbReference>
<dbReference type="RefSeq" id="WP_338516122.1">
    <property type="nucleotide sequence ID" value="NZ_CP135137.1"/>
</dbReference>
<proteinExistence type="inferred from homology"/>
<evidence type="ECO:0000256" key="3">
    <source>
        <dbReference type="ARBA" id="ARBA00022741"/>
    </source>
</evidence>
<protein>
    <recommendedName>
        <fullName evidence="7">Spermidine/putrescine import ATP-binding protein PotA</fullName>
        <ecNumber evidence="7">7.6.2.11</ecNumber>
    </recommendedName>
</protein>
<gene>
    <name evidence="7 9" type="primary">potA</name>
    <name evidence="9" type="ORF">RQL39_00060</name>
</gene>
<evidence type="ECO:0000256" key="2">
    <source>
        <dbReference type="ARBA" id="ARBA00022475"/>
    </source>
</evidence>
<dbReference type="InterPro" id="IPR005893">
    <property type="entry name" value="PotA-like"/>
</dbReference>
<dbReference type="InterPro" id="IPR027417">
    <property type="entry name" value="P-loop_NTPase"/>
</dbReference>
<evidence type="ECO:0000256" key="5">
    <source>
        <dbReference type="ARBA" id="ARBA00022967"/>
    </source>
</evidence>
<keyword evidence="1 7" id="KW-0813">Transport</keyword>
<keyword evidence="3 7" id="KW-0547">Nucleotide-binding</keyword>
<dbReference type="SUPFAM" id="SSF50331">
    <property type="entry name" value="MOP-like"/>
    <property type="match status" value="1"/>
</dbReference>
<evidence type="ECO:0000256" key="4">
    <source>
        <dbReference type="ARBA" id="ARBA00022840"/>
    </source>
</evidence>
<dbReference type="EMBL" id="CP135137">
    <property type="protein sequence ID" value="WWR11558.1"/>
    <property type="molecule type" value="Genomic_DNA"/>
</dbReference>
<dbReference type="InterPro" id="IPR003593">
    <property type="entry name" value="AAA+_ATPase"/>
</dbReference>
<feature type="domain" description="ABC transporter" evidence="8">
    <location>
        <begin position="5"/>
        <end position="235"/>
    </location>
</feature>
<comment type="subunit">
    <text evidence="7">The complex is composed of two ATP-binding proteins (PotA), two transmembrane proteins (PotB and PotC) and a solute-binding protein (PotD).</text>
</comment>
<evidence type="ECO:0000256" key="7">
    <source>
        <dbReference type="RuleBase" id="RU364083"/>
    </source>
</evidence>
<dbReference type="Proteomes" id="UP001368618">
    <property type="component" value="Chromosome"/>
</dbReference>
<dbReference type="InterPro" id="IPR017871">
    <property type="entry name" value="ABC_transporter-like_CS"/>
</dbReference>
<evidence type="ECO:0000256" key="6">
    <source>
        <dbReference type="ARBA" id="ARBA00023136"/>
    </source>
</evidence>
<evidence type="ECO:0000259" key="8">
    <source>
        <dbReference type="PROSITE" id="PS50893"/>
    </source>
</evidence>
<dbReference type="Pfam" id="PF00005">
    <property type="entry name" value="ABC_tran"/>
    <property type="match status" value="1"/>
</dbReference>
<dbReference type="NCBIfam" id="TIGR01187">
    <property type="entry name" value="potA"/>
    <property type="match status" value="1"/>
</dbReference>
<reference evidence="9" key="1">
    <citation type="submission" date="2023-09" db="EMBL/GenBank/DDBJ databases">
        <title>Genomes of two closely related lineages of the louse Polyplax serrata with different host specificities.</title>
        <authorList>
            <person name="Martinu J."/>
            <person name="Tarabai H."/>
            <person name="Stefka J."/>
            <person name="Hypsa V."/>
        </authorList>
    </citation>
    <scope>NUCLEOTIDE SEQUENCE [LARGE SCALE GENOMIC DNA]</scope>
    <source>
        <strain evidence="9">98ZLc_SE</strain>
    </source>
</reference>